<dbReference type="Proteomes" id="UP000004528">
    <property type="component" value="Unassembled WGS sequence"/>
</dbReference>
<dbReference type="GO" id="GO:0005829">
    <property type="term" value="C:cytosol"/>
    <property type="evidence" value="ECO:0007669"/>
    <property type="project" value="TreeGrafter"/>
</dbReference>
<comment type="subunit">
    <text evidence="11">Homotetramer.</text>
</comment>
<feature type="binding site" evidence="11">
    <location>
        <position position="171"/>
    </location>
    <ligand>
        <name>Mg(2+)</name>
        <dbReference type="ChEBI" id="CHEBI:18420"/>
    </ligand>
</feature>
<feature type="binding site" evidence="11">
    <location>
        <position position="384"/>
    </location>
    <ligand>
        <name>L-glutamine</name>
        <dbReference type="ChEBI" id="CHEBI:58359"/>
    </ligand>
</feature>
<organism evidence="15 16">
    <name type="scientific">Weissella paramesenteroides ATCC 33313</name>
    <dbReference type="NCBI Taxonomy" id="585506"/>
    <lineage>
        <taxon>Bacteria</taxon>
        <taxon>Bacillati</taxon>
        <taxon>Bacillota</taxon>
        <taxon>Bacilli</taxon>
        <taxon>Lactobacillales</taxon>
        <taxon>Lactobacillaceae</taxon>
        <taxon>Weissella</taxon>
    </lineage>
</organism>
<dbReference type="CDD" id="cd01746">
    <property type="entry name" value="GATase1_CTP_Synthase"/>
    <property type="match status" value="1"/>
</dbReference>
<dbReference type="PANTHER" id="PTHR11550:SF0">
    <property type="entry name" value="CTP SYNTHASE-RELATED"/>
    <property type="match status" value="1"/>
</dbReference>
<dbReference type="Pfam" id="PF00117">
    <property type="entry name" value="GATase"/>
    <property type="match status" value="1"/>
</dbReference>
<evidence type="ECO:0000313" key="15">
    <source>
        <dbReference type="EMBL" id="EER74629.1"/>
    </source>
</evidence>
<comment type="caution">
    <text evidence="11">Lacks conserved residue(s) required for the propagation of feature annotation.</text>
</comment>
<feature type="binding site" evidence="11">
    <location>
        <position position="254"/>
    </location>
    <ligand>
        <name>UTP</name>
        <dbReference type="ChEBI" id="CHEBI:46398"/>
    </ligand>
</feature>
<keyword evidence="12" id="KW-0812">Transmembrane</keyword>
<evidence type="ECO:0000256" key="6">
    <source>
        <dbReference type="ARBA" id="ARBA00022840"/>
    </source>
</evidence>
<feature type="binding site" evidence="11">
    <location>
        <begin position="412"/>
        <end position="415"/>
    </location>
    <ligand>
        <name>L-glutamine</name>
        <dbReference type="ChEBI" id="CHEBI:58359"/>
    </ligand>
</feature>
<comment type="function">
    <text evidence="11">Catalyzes the ATP-dependent amination of UTP to CTP with either L-glutamine or ammonia as the source of nitrogen. Regulates intracellular CTP levels through interactions with the four ribonucleotide triphosphates.</text>
</comment>
<feature type="binding site" evidence="11">
    <location>
        <position position="84"/>
    </location>
    <ligand>
        <name>L-glutamine</name>
        <dbReference type="ChEBI" id="CHEBI:58359"/>
    </ligand>
</feature>
<feature type="binding site" evidence="11">
    <location>
        <position position="43"/>
    </location>
    <ligand>
        <name>CTP</name>
        <dbReference type="ChEBI" id="CHEBI:37563"/>
        <note>allosteric inhibitor</note>
    </ligand>
</feature>
<dbReference type="AlphaFoldDB" id="C5RAW0"/>
<dbReference type="InterPro" id="IPR017456">
    <property type="entry name" value="CTP_synthase_N"/>
</dbReference>
<keyword evidence="6 11" id="KW-0067">ATP-binding</keyword>
<feature type="active site" evidence="11">
    <location>
        <position position="538"/>
    </location>
</feature>
<proteinExistence type="inferred from homology"/>
<dbReference type="InterPro" id="IPR029062">
    <property type="entry name" value="Class_I_gatase-like"/>
</dbReference>
<evidence type="ECO:0000256" key="3">
    <source>
        <dbReference type="ARBA" id="ARBA00022598"/>
    </source>
</evidence>
<dbReference type="GO" id="GO:0042802">
    <property type="term" value="F:identical protein binding"/>
    <property type="evidence" value="ECO:0007669"/>
    <property type="project" value="TreeGrafter"/>
</dbReference>
<evidence type="ECO:0000256" key="11">
    <source>
        <dbReference type="HAMAP-Rule" id="MF_01227"/>
    </source>
</evidence>
<comment type="catalytic activity">
    <reaction evidence="10 11">
        <text>UTP + L-glutamine + ATP + H2O = CTP + L-glutamate + ADP + phosphate + 2 H(+)</text>
        <dbReference type="Rhea" id="RHEA:26426"/>
        <dbReference type="ChEBI" id="CHEBI:15377"/>
        <dbReference type="ChEBI" id="CHEBI:15378"/>
        <dbReference type="ChEBI" id="CHEBI:29985"/>
        <dbReference type="ChEBI" id="CHEBI:30616"/>
        <dbReference type="ChEBI" id="CHEBI:37563"/>
        <dbReference type="ChEBI" id="CHEBI:43474"/>
        <dbReference type="ChEBI" id="CHEBI:46398"/>
        <dbReference type="ChEBI" id="CHEBI:58359"/>
        <dbReference type="ChEBI" id="CHEBI:456216"/>
        <dbReference type="EC" id="6.3.4.2"/>
    </reaction>
</comment>
<feature type="active site" description="Nucleophile; for glutamine hydrolysis" evidence="11">
    <location>
        <position position="411"/>
    </location>
</feature>
<feature type="binding site" evidence="11">
    <location>
        <position position="254"/>
    </location>
    <ligand>
        <name>CTP</name>
        <dbReference type="ChEBI" id="CHEBI:37563"/>
        <note>allosteric inhibitor</note>
    </ligand>
</feature>
<dbReference type="GO" id="GO:0004359">
    <property type="term" value="F:glutaminase activity"/>
    <property type="evidence" value="ECO:0007669"/>
    <property type="project" value="RHEA"/>
</dbReference>
<dbReference type="GO" id="GO:0003883">
    <property type="term" value="F:CTP synthase activity"/>
    <property type="evidence" value="ECO:0007669"/>
    <property type="project" value="UniProtKB-UniRule"/>
</dbReference>
<evidence type="ECO:0000256" key="1">
    <source>
        <dbReference type="ARBA" id="ARBA00005171"/>
    </source>
</evidence>
<feature type="domain" description="Glutamine amidotransferase" evidence="13">
    <location>
        <begin position="332"/>
        <end position="557"/>
    </location>
</feature>
<dbReference type="Gene3D" id="3.40.50.300">
    <property type="entry name" value="P-loop containing nucleotide triphosphate hydrolases"/>
    <property type="match status" value="1"/>
</dbReference>
<comment type="miscellaneous">
    <text evidence="11">CTPSs have evolved a hybrid strategy for distinguishing between UTP and CTP. The overlapping regions of the product feedback inhibitory and substrate sites recognize a common feature in both compounds, the triphosphate moiety. To differentiate isosteric substrate and product pyrimidine rings, an additional pocket far from the expected kinase/ligase catalytic site, specifically recognizes the cytosine and ribose portions of the product inhibitor.</text>
</comment>
<accession>C5RAW0</accession>
<evidence type="ECO:0000256" key="10">
    <source>
        <dbReference type="ARBA" id="ARBA00047781"/>
    </source>
</evidence>
<dbReference type="EMBL" id="ACKU01000014">
    <property type="protein sequence ID" value="EER74629.1"/>
    <property type="molecule type" value="Genomic_DNA"/>
</dbReference>
<feature type="binding site" evidence="11">
    <location>
        <begin position="218"/>
        <end position="223"/>
    </location>
    <ligand>
        <name>CTP</name>
        <dbReference type="ChEBI" id="CHEBI:37563"/>
        <note>allosteric inhibitor</note>
    </ligand>
</feature>
<dbReference type="FunFam" id="3.40.50.880:FF:000002">
    <property type="entry name" value="CTP synthase"/>
    <property type="match status" value="1"/>
</dbReference>
<dbReference type="SUPFAM" id="SSF52317">
    <property type="entry name" value="Class I glutamine amidotransferase-like"/>
    <property type="match status" value="1"/>
</dbReference>
<keyword evidence="8 11" id="KW-0315">Glutamine amidotransferase</keyword>
<feature type="transmembrane region" description="Helical" evidence="12">
    <location>
        <begin position="7"/>
        <end position="28"/>
    </location>
</feature>
<dbReference type="NCBIfam" id="NF003792">
    <property type="entry name" value="PRK05380.1"/>
    <property type="match status" value="1"/>
</dbReference>
<comment type="activity regulation">
    <text evidence="11">Allosterically activated by GTP, when glutamine is the substrate; GTP has no effect on the reaction when ammonia is the substrate. The allosteric effector GTP functions by stabilizing the protein conformation that binds the tetrahedral intermediate(s) formed during glutamine hydrolysis. Inhibited by the product CTP, via allosteric rather than competitive inhibition.</text>
</comment>
<dbReference type="Pfam" id="PF06418">
    <property type="entry name" value="CTP_synth_N"/>
    <property type="match status" value="1"/>
</dbReference>
<keyword evidence="5 11" id="KW-0547">Nucleotide-binding</keyword>
<dbReference type="GO" id="GO:0019856">
    <property type="term" value="P:pyrimidine nucleobase biosynthetic process"/>
    <property type="evidence" value="ECO:0007669"/>
    <property type="project" value="TreeGrafter"/>
</dbReference>
<feature type="binding site" evidence="11">
    <location>
        <begin position="44"/>
        <end position="49"/>
    </location>
    <ligand>
        <name>ATP</name>
        <dbReference type="ChEBI" id="CHEBI:30616"/>
    </ligand>
</feature>
<evidence type="ECO:0000259" key="13">
    <source>
        <dbReference type="Pfam" id="PF00117"/>
    </source>
</evidence>
<sequence>MINAPNATISIGSFLFFIGIGTELGGYIYMTAKYIFVTGGVVSSLGKGIVAASLGRLLKNRGFKIAVQKFDPYINIDPGTMSPYQHGETFVTEDGLETDLDLGHYERFIDIDLNKYSNVTSGRVYSEVLAKERRGDYDGATVQVIPHITNALKEKMMRAAETKNADIVITEVGGTVGDIESLPFIEALRQMKREVGPENVAYIHTSLIPYLRAAGEMKTKPTQHSVAELRSLGIQPDMLVVRTEQHITQSMRDKLALFTDVAPEAVIESLDVDILYEVVLNMQKQGMDDVILKRLGLSAPAADLTEWRAMIDKIRNLKKKIKITLIGKYADLQDAYISVNEALRAGGYAVDTDVDINAVNSEKVTAENVAEILADADGVIVPGGFGSRGTEGKIAAIQYARENNLPFLGVCLGMQLATVEFARHVLGHANANSIELDENTDTPVIALMNDQKEITNRGGTMRLGLYPASLKAGSLTQKLYGGQSEIQGRHRHRYEFNTTYRQEFEDAGMVFAGTSPDQSLMEIVEIPTNDFFVAAQYHPELTSRPNRPEPLYAGFVKAALAHKEK</sequence>
<evidence type="ECO:0000256" key="4">
    <source>
        <dbReference type="ARBA" id="ARBA00022723"/>
    </source>
</evidence>
<feature type="binding site" evidence="11">
    <location>
        <position position="435"/>
    </location>
    <ligand>
        <name>L-glutamine</name>
        <dbReference type="ChEBI" id="CHEBI:58359"/>
    </ligand>
</feature>
<feature type="binding site" evidence="11">
    <location>
        <begin position="218"/>
        <end position="223"/>
    </location>
    <ligand>
        <name>UTP</name>
        <dbReference type="ChEBI" id="CHEBI:46398"/>
    </ligand>
</feature>
<dbReference type="FunFam" id="3.40.50.300:FF:000009">
    <property type="entry name" value="CTP synthase"/>
    <property type="match status" value="1"/>
</dbReference>
<dbReference type="GO" id="GO:0005524">
    <property type="term" value="F:ATP binding"/>
    <property type="evidence" value="ECO:0007669"/>
    <property type="project" value="UniProtKB-KW"/>
</dbReference>
<dbReference type="STRING" id="585506.HMPREF0877_1105"/>
<feature type="binding site" evidence="11">
    <location>
        <position position="101"/>
    </location>
    <ligand>
        <name>Mg(2+)</name>
        <dbReference type="ChEBI" id="CHEBI:18420"/>
    </ligand>
</feature>
<evidence type="ECO:0000256" key="8">
    <source>
        <dbReference type="ARBA" id="ARBA00022962"/>
    </source>
</evidence>
<feature type="region of interest" description="Amidoligase domain" evidence="11">
    <location>
        <begin position="1"/>
        <end position="297"/>
    </location>
</feature>
<comment type="catalytic activity">
    <reaction evidence="11">
        <text>L-glutamine + H2O = L-glutamate + NH4(+)</text>
        <dbReference type="Rhea" id="RHEA:15889"/>
        <dbReference type="ChEBI" id="CHEBI:15377"/>
        <dbReference type="ChEBI" id="CHEBI:28938"/>
        <dbReference type="ChEBI" id="CHEBI:29985"/>
        <dbReference type="ChEBI" id="CHEBI:58359"/>
    </reaction>
</comment>
<feature type="binding site" evidence="11">
    <location>
        <position position="43"/>
    </location>
    <ligand>
        <name>UTP</name>
        <dbReference type="ChEBI" id="CHEBI:46398"/>
    </ligand>
</feature>
<comment type="caution">
    <text evidence="15">The sequence shown here is derived from an EMBL/GenBank/DDBJ whole genome shotgun (WGS) entry which is preliminary data.</text>
</comment>
<dbReference type="UniPathway" id="UPA00159">
    <property type="reaction ID" value="UER00277"/>
</dbReference>
<feature type="domain" description="CTP synthase N-terminal" evidence="14">
    <location>
        <begin position="33"/>
        <end position="297"/>
    </location>
</feature>
<dbReference type="InterPro" id="IPR027417">
    <property type="entry name" value="P-loop_NTPase"/>
</dbReference>
<dbReference type="InterPro" id="IPR033828">
    <property type="entry name" value="GATase1_CTP_Synthase"/>
</dbReference>
<evidence type="ECO:0000256" key="9">
    <source>
        <dbReference type="ARBA" id="ARBA00022975"/>
    </source>
</evidence>
<dbReference type="HAMAP" id="MF_01227">
    <property type="entry name" value="PyrG"/>
    <property type="match status" value="1"/>
</dbReference>
<dbReference type="eggNOG" id="COG0504">
    <property type="taxonomic scope" value="Bacteria"/>
</dbReference>
<dbReference type="Gene3D" id="3.40.50.880">
    <property type="match status" value="1"/>
</dbReference>
<evidence type="ECO:0000259" key="14">
    <source>
        <dbReference type="Pfam" id="PF06418"/>
    </source>
</evidence>
<dbReference type="SUPFAM" id="SSF52540">
    <property type="entry name" value="P-loop containing nucleoside triphosphate hydrolases"/>
    <property type="match status" value="1"/>
</dbReference>
<dbReference type="GO" id="GO:0044210">
    <property type="term" value="P:'de novo' CTP biosynthetic process"/>
    <property type="evidence" value="ECO:0007669"/>
    <property type="project" value="UniProtKB-UniRule"/>
</dbReference>
<comment type="pathway">
    <text evidence="1 11">Pyrimidine metabolism; CTP biosynthesis via de novo pathway; CTP from UDP: step 2/2.</text>
</comment>
<name>C5RAW0_WEIPA</name>
<evidence type="ECO:0000256" key="7">
    <source>
        <dbReference type="ARBA" id="ARBA00022842"/>
    </source>
</evidence>
<keyword evidence="7 11" id="KW-0460">Magnesium</keyword>
<keyword evidence="12" id="KW-1133">Transmembrane helix</keyword>
<keyword evidence="9 11" id="KW-0665">Pyrimidine biosynthesis</keyword>
<dbReference type="HOGENOM" id="CLU_011675_5_0_9"/>
<comment type="similarity">
    <text evidence="2 11">Belongs to the CTP synthase family.</text>
</comment>
<keyword evidence="4 11" id="KW-0479">Metal-binding</keyword>
<protein>
    <recommendedName>
        <fullName evidence="11">CTP synthase</fullName>
        <ecNumber evidence="11">6.3.4.2</ecNumber>
    </recommendedName>
    <alternativeName>
        <fullName evidence="11">Cytidine 5'-triphosphate synthase</fullName>
    </alternativeName>
    <alternativeName>
        <fullName evidence="11">Cytidine triphosphate synthetase</fullName>
        <shortName evidence="11">CTP synthetase</shortName>
        <shortName evidence="11">CTPS</shortName>
    </alternativeName>
    <alternativeName>
        <fullName evidence="11">UTP--ammonia ligase</fullName>
    </alternativeName>
</protein>
<feature type="active site" evidence="11">
    <location>
        <position position="540"/>
    </location>
</feature>
<evidence type="ECO:0000256" key="12">
    <source>
        <dbReference type="SAM" id="Phobius"/>
    </source>
</evidence>
<dbReference type="NCBIfam" id="TIGR00337">
    <property type="entry name" value="PyrG"/>
    <property type="match status" value="1"/>
</dbReference>
<feature type="binding site" evidence="11">
    <location>
        <position position="493"/>
    </location>
    <ligand>
        <name>L-glutamine</name>
        <dbReference type="ChEBI" id="CHEBI:58359"/>
    </ligand>
</feature>
<dbReference type="InterPro" id="IPR017926">
    <property type="entry name" value="GATASE"/>
</dbReference>
<keyword evidence="3 11" id="KW-0436">Ligase</keyword>
<dbReference type="GO" id="GO:0046872">
    <property type="term" value="F:metal ion binding"/>
    <property type="evidence" value="ECO:0007669"/>
    <property type="project" value="UniProtKB-KW"/>
</dbReference>
<dbReference type="InterPro" id="IPR004468">
    <property type="entry name" value="CTP_synthase"/>
</dbReference>
<feature type="binding site" evidence="11">
    <location>
        <position position="272"/>
    </location>
    <ligand>
        <name>ATP</name>
        <dbReference type="ChEBI" id="CHEBI:30616"/>
    </ligand>
</feature>
<dbReference type="PROSITE" id="PS51273">
    <property type="entry name" value="GATASE_TYPE_1"/>
    <property type="match status" value="1"/>
</dbReference>
<keyword evidence="16" id="KW-1185">Reference proteome</keyword>
<dbReference type="GO" id="GO:0097268">
    <property type="term" value="C:cytoophidium"/>
    <property type="evidence" value="ECO:0007669"/>
    <property type="project" value="UniProtKB-ARBA"/>
</dbReference>
<keyword evidence="12" id="KW-0472">Membrane</keyword>
<dbReference type="CDD" id="cd03113">
    <property type="entry name" value="CTPS_N"/>
    <property type="match status" value="1"/>
</dbReference>
<feature type="binding site" evidence="11">
    <location>
        <position position="101"/>
    </location>
    <ligand>
        <name>ATP</name>
        <dbReference type="ChEBI" id="CHEBI:30616"/>
    </ligand>
</feature>
<gene>
    <name evidence="11 15" type="primary">pyrG</name>
    <name evidence="15" type="ORF">HMPREF0877_1105</name>
</gene>
<dbReference type="PANTHER" id="PTHR11550">
    <property type="entry name" value="CTP SYNTHASE"/>
    <property type="match status" value="1"/>
</dbReference>
<comment type="catalytic activity">
    <reaction evidence="11">
        <text>UTP + NH4(+) + ATP = CTP + ADP + phosphate + 2 H(+)</text>
        <dbReference type="Rhea" id="RHEA:16597"/>
        <dbReference type="ChEBI" id="CHEBI:15378"/>
        <dbReference type="ChEBI" id="CHEBI:28938"/>
        <dbReference type="ChEBI" id="CHEBI:30616"/>
        <dbReference type="ChEBI" id="CHEBI:37563"/>
        <dbReference type="ChEBI" id="CHEBI:43474"/>
        <dbReference type="ChEBI" id="CHEBI:46398"/>
        <dbReference type="ChEBI" id="CHEBI:456216"/>
    </reaction>
</comment>
<reference evidence="15 16" key="1">
    <citation type="submission" date="2009-04" db="EMBL/GenBank/DDBJ databases">
        <authorList>
            <person name="Qin X."/>
            <person name="Bachman B."/>
            <person name="Battles P."/>
            <person name="Bell A."/>
            <person name="Bess C."/>
            <person name="Bickham C."/>
            <person name="Chaboub L."/>
            <person name="Chen D."/>
            <person name="Coyle M."/>
            <person name="Deiros D.R."/>
            <person name="Dinh H."/>
            <person name="Forbes L."/>
            <person name="Fowler G."/>
            <person name="Francisco L."/>
            <person name="Fu Q."/>
            <person name="Gubbala S."/>
            <person name="Hale W."/>
            <person name="Han Y."/>
            <person name="Hemphill L."/>
            <person name="Highlander S.K."/>
            <person name="Hirani K."/>
            <person name="Hogues M."/>
            <person name="Jackson L."/>
            <person name="Jakkamsetti A."/>
            <person name="Javaid M."/>
            <person name="Jiang H."/>
            <person name="Korchina V."/>
            <person name="Kovar C."/>
            <person name="Lara F."/>
            <person name="Lee S."/>
            <person name="Mata R."/>
            <person name="Mathew T."/>
            <person name="Moen C."/>
            <person name="Morales K."/>
            <person name="Munidasa M."/>
            <person name="Nazareth L."/>
            <person name="Ngo R."/>
            <person name="Nguyen L."/>
            <person name="Okwuonu G."/>
            <person name="Ongeri F."/>
            <person name="Patil S."/>
            <person name="Petrosino J."/>
            <person name="Pham C."/>
            <person name="Pham P."/>
            <person name="Pu L.-L."/>
            <person name="Puazo M."/>
            <person name="Raj R."/>
            <person name="Reid J."/>
            <person name="Rouhana J."/>
            <person name="Saada N."/>
            <person name="Shang Y."/>
            <person name="Simmons D."/>
            <person name="Thornton R."/>
            <person name="Warren J."/>
            <person name="Weissenberger G."/>
            <person name="Zhang J."/>
            <person name="Zhang L."/>
            <person name="Zhou C."/>
            <person name="Zhu D."/>
            <person name="Muzny D."/>
            <person name="Worley K."/>
            <person name="Gibbs R."/>
        </authorList>
    </citation>
    <scope>NUCLEOTIDE SEQUENCE [LARGE SCALE GENOMIC DNA]</scope>
    <source>
        <strain evidence="15 16">ATCC 33313</strain>
    </source>
</reference>
<evidence type="ECO:0000313" key="16">
    <source>
        <dbReference type="Proteomes" id="UP000004528"/>
    </source>
</evidence>
<evidence type="ECO:0000256" key="5">
    <source>
        <dbReference type="ARBA" id="ARBA00022741"/>
    </source>
</evidence>
<feature type="binding site" evidence="11">
    <location>
        <begin position="178"/>
        <end position="180"/>
    </location>
    <ligand>
        <name>CTP</name>
        <dbReference type="ChEBI" id="CHEBI:37563"/>
        <note>allosteric inhibitor</note>
    </ligand>
</feature>
<dbReference type="EC" id="6.3.4.2" evidence="11"/>
<evidence type="ECO:0000256" key="2">
    <source>
        <dbReference type="ARBA" id="ARBA00007533"/>
    </source>
</evidence>